<dbReference type="Gene3D" id="3.30.1370.10">
    <property type="entry name" value="K Homology domain, type 1"/>
    <property type="match status" value="1"/>
</dbReference>
<proteinExistence type="predicted"/>
<dbReference type="AlphaFoldDB" id="A0A2G8KRB2"/>
<dbReference type="SUPFAM" id="SSF54791">
    <property type="entry name" value="Eukaryotic type KH-domain (KH-domain type I)"/>
    <property type="match status" value="2"/>
</dbReference>
<dbReference type="CDD" id="cd22402">
    <property type="entry name" value="KH-I_IGF2BP_rpt3"/>
    <property type="match status" value="1"/>
</dbReference>
<feature type="compositionally biased region" description="Low complexity" evidence="3">
    <location>
        <begin position="257"/>
        <end position="272"/>
    </location>
</feature>
<dbReference type="GO" id="GO:0003723">
    <property type="term" value="F:RNA binding"/>
    <property type="evidence" value="ECO:0007669"/>
    <property type="project" value="UniProtKB-UniRule"/>
</dbReference>
<comment type="caution">
    <text evidence="5">The sequence shown here is derived from an EMBL/GenBank/DDBJ whole genome shotgun (WGS) entry which is preliminary data.</text>
</comment>
<dbReference type="InterPro" id="IPR036612">
    <property type="entry name" value="KH_dom_type_1_sf"/>
</dbReference>
<dbReference type="PANTHER" id="PTHR10288">
    <property type="entry name" value="KH DOMAIN CONTAINING RNA BINDING PROTEIN"/>
    <property type="match status" value="1"/>
</dbReference>
<dbReference type="Proteomes" id="UP000230750">
    <property type="component" value="Unassembled WGS sequence"/>
</dbReference>
<dbReference type="STRING" id="307972.A0A2G8KRB2"/>
<accession>A0A2G8KRB2</accession>
<dbReference type="EMBL" id="MRZV01000417">
    <property type="protein sequence ID" value="PIK50518.1"/>
    <property type="molecule type" value="Genomic_DNA"/>
</dbReference>
<name>A0A2G8KRB2_STIJA</name>
<dbReference type="OrthoDB" id="752362at2759"/>
<feature type="domain" description="K Homology" evidence="4">
    <location>
        <begin position="113"/>
        <end position="184"/>
    </location>
</feature>
<dbReference type="InterPro" id="IPR004088">
    <property type="entry name" value="KH_dom_type_1"/>
</dbReference>
<dbReference type="Pfam" id="PF00013">
    <property type="entry name" value="KH_1"/>
    <property type="match status" value="1"/>
</dbReference>
<keyword evidence="1" id="KW-0677">Repeat</keyword>
<gene>
    <name evidence="5" type="ORF">BSL78_12582</name>
</gene>
<feature type="region of interest" description="Disordered" evidence="3">
    <location>
        <begin position="243"/>
        <end position="272"/>
    </location>
</feature>
<evidence type="ECO:0000259" key="4">
    <source>
        <dbReference type="SMART" id="SM00322"/>
    </source>
</evidence>
<keyword evidence="2" id="KW-0694">RNA-binding</keyword>
<dbReference type="InterPro" id="IPR004087">
    <property type="entry name" value="KH_dom"/>
</dbReference>
<organism evidence="5 6">
    <name type="scientific">Stichopus japonicus</name>
    <name type="common">Sea cucumber</name>
    <dbReference type="NCBI Taxonomy" id="307972"/>
    <lineage>
        <taxon>Eukaryota</taxon>
        <taxon>Metazoa</taxon>
        <taxon>Echinodermata</taxon>
        <taxon>Eleutherozoa</taxon>
        <taxon>Echinozoa</taxon>
        <taxon>Holothuroidea</taxon>
        <taxon>Aspidochirotacea</taxon>
        <taxon>Aspidochirotida</taxon>
        <taxon>Stichopodidae</taxon>
        <taxon>Apostichopus</taxon>
    </lineage>
</organism>
<evidence type="ECO:0000313" key="5">
    <source>
        <dbReference type="EMBL" id="PIK50518.1"/>
    </source>
</evidence>
<evidence type="ECO:0000256" key="1">
    <source>
        <dbReference type="ARBA" id="ARBA00022737"/>
    </source>
</evidence>
<dbReference type="Gene3D" id="3.30.310.210">
    <property type="match status" value="1"/>
</dbReference>
<dbReference type="PROSITE" id="PS50084">
    <property type="entry name" value="KH_TYPE_1"/>
    <property type="match status" value="2"/>
</dbReference>
<reference evidence="5 6" key="1">
    <citation type="journal article" date="2017" name="PLoS Biol.">
        <title>The sea cucumber genome provides insights into morphological evolution and visceral regeneration.</title>
        <authorList>
            <person name="Zhang X."/>
            <person name="Sun L."/>
            <person name="Yuan J."/>
            <person name="Sun Y."/>
            <person name="Gao Y."/>
            <person name="Zhang L."/>
            <person name="Li S."/>
            <person name="Dai H."/>
            <person name="Hamel J.F."/>
            <person name="Liu C."/>
            <person name="Yu Y."/>
            <person name="Liu S."/>
            <person name="Lin W."/>
            <person name="Guo K."/>
            <person name="Jin S."/>
            <person name="Xu P."/>
            <person name="Storey K.B."/>
            <person name="Huan P."/>
            <person name="Zhang T."/>
            <person name="Zhou Y."/>
            <person name="Zhang J."/>
            <person name="Lin C."/>
            <person name="Li X."/>
            <person name="Xing L."/>
            <person name="Huo D."/>
            <person name="Sun M."/>
            <person name="Wang L."/>
            <person name="Mercier A."/>
            <person name="Li F."/>
            <person name="Yang H."/>
            <person name="Xiang J."/>
        </authorList>
    </citation>
    <scope>NUCLEOTIDE SEQUENCE [LARGE SCALE GENOMIC DNA]</scope>
    <source>
        <strain evidence="5">Shaxun</strain>
        <tissue evidence="5">Muscle</tissue>
    </source>
</reference>
<keyword evidence="6" id="KW-1185">Reference proteome</keyword>
<protein>
    <submittedName>
        <fullName evidence="5">Putative insulin-like growth factor 2 mRNA-binding protein 1 isoform X2</fullName>
    </submittedName>
</protein>
<evidence type="ECO:0000256" key="2">
    <source>
        <dbReference type="PROSITE-ProRule" id="PRU00117"/>
    </source>
</evidence>
<evidence type="ECO:0000256" key="3">
    <source>
        <dbReference type="SAM" id="MobiDB-lite"/>
    </source>
</evidence>
<evidence type="ECO:0000313" key="6">
    <source>
        <dbReference type="Proteomes" id="UP000230750"/>
    </source>
</evidence>
<dbReference type="SMART" id="SM00322">
    <property type="entry name" value="KH"/>
    <property type="match status" value="1"/>
</dbReference>
<sequence>MEGSKAKVTVSPFHELTVYNPERTVCVYGSTEQCSKAEEQITSKLRKAYENFLQTVQPHQPNMFPGLNHMSSGLNHMGSSMFPSQEYSPNMNPYQPPGYMNGNGSGPMGQNSTSETVHLYIPKESVGPIIGLSGENIRISAKRANASIKISEAESETATERQVVIKGTPESQYKAQYDIFEKIRRERLFKDREFLRSEILVPKSLVGRIIGRGGVRSAQLQIRKLRNDVMERQTMHNYNRNVRGYRMGRGGRGGGRRPPNGRGNHDGGPMDQ</sequence>